<reference evidence="1" key="1">
    <citation type="submission" date="2022-01" db="EMBL/GenBank/DDBJ databases">
        <title>Colwellia maritima, isolated from seawater.</title>
        <authorList>
            <person name="Kristyanto S."/>
            <person name="Jung J."/>
            <person name="Jeon C.O."/>
        </authorList>
    </citation>
    <scope>NUCLEOTIDE SEQUENCE</scope>
    <source>
        <strain evidence="1">MSW7</strain>
    </source>
</reference>
<evidence type="ECO:0000313" key="1">
    <source>
        <dbReference type="EMBL" id="MCI2283337.1"/>
    </source>
</evidence>
<comment type="caution">
    <text evidence="1">The sequence shown here is derived from an EMBL/GenBank/DDBJ whole genome shotgun (WGS) entry which is preliminary data.</text>
</comment>
<organism evidence="1 2">
    <name type="scientific">Colwellia maritima</name>
    <dbReference type="NCBI Taxonomy" id="2912588"/>
    <lineage>
        <taxon>Bacteria</taxon>
        <taxon>Pseudomonadati</taxon>
        <taxon>Pseudomonadota</taxon>
        <taxon>Gammaproteobacteria</taxon>
        <taxon>Alteromonadales</taxon>
        <taxon>Colwelliaceae</taxon>
        <taxon>Colwellia</taxon>
    </lineage>
</organism>
<evidence type="ECO:0008006" key="3">
    <source>
        <dbReference type="Google" id="ProtNLM"/>
    </source>
</evidence>
<keyword evidence="2" id="KW-1185">Reference proteome</keyword>
<name>A0ABS9X2R3_9GAMM</name>
<accession>A0ABS9X2R3</accession>
<dbReference type="RefSeq" id="WP_242284719.1">
    <property type="nucleotide sequence ID" value="NZ_JAKKSL010000001.1"/>
</dbReference>
<dbReference type="Gene3D" id="2.160.10.10">
    <property type="entry name" value="Hexapeptide repeat proteins"/>
    <property type="match status" value="1"/>
</dbReference>
<dbReference type="SUPFAM" id="SSF51161">
    <property type="entry name" value="Trimeric LpxA-like enzymes"/>
    <property type="match status" value="1"/>
</dbReference>
<sequence length="57" mass="5940">MLGGVNIEQYSWLGIGSTVIESLNLAENTQIAAGAVVTQSTQANSLYLGIPTNVYAP</sequence>
<evidence type="ECO:0000313" key="2">
    <source>
        <dbReference type="Proteomes" id="UP001139646"/>
    </source>
</evidence>
<protein>
    <recommendedName>
        <fullName evidence="3">Acetyltransferase</fullName>
    </recommendedName>
</protein>
<dbReference type="Proteomes" id="UP001139646">
    <property type="component" value="Unassembled WGS sequence"/>
</dbReference>
<dbReference type="EMBL" id="JAKKSL010000001">
    <property type="protein sequence ID" value="MCI2283337.1"/>
    <property type="molecule type" value="Genomic_DNA"/>
</dbReference>
<dbReference type="InterPro" id="IPR011004">
    <property type="entry name" value="Trimer_LpxA-like_sf"/>
</dbReference>
<proteinExistence type="predicted"/>
<gene>
    <name evidence="1" type="ORF">L3081_07900</name>
</gene>